<dbReference type="OrthoDB" id="2143914at2759"/>
<accession>A0A6G1FG74</accession>
<comment type="caution">
    <text evidence="1">The sequence shown here is derived from an EMBL/GenBank/DDBJ whole genome shotgun (WGS) entry which is preliminary data.</text>
</comment>
<protein>
    <submittedName>
        <fullName evidence="1">Uncharacterized protein</fullName>
    </submittedName>
</protein>
<dbReference type="EMBL" id="SPHZ02000001">
    <property type="protein sequence ID" value="KAF0935926.1"/>
    <property type="molecule type" value="Genomic_DNA"/>
</dbReference>
<dbReference type="InterPro" id="IPR015495">
    <property type="entry name" value="Myb_TF_plants"/>
</dbReference>
<dbReference type="PANTHER" id="PTHR10641:SF1403">
    <property type="match status" value="1"/>
</dbReference>
<keyword evidence="2" id="KW-1185">Reference proteome</keyword>
<proteinExistence type="predicted"/>
<dbReference type="PANTHER" id="PTHR10641">
    <property type="entry name" value="MYB FAMILY TRANSCRIPTION FACTOR"/>
    <property type="match status" value="1"/>
</dbReference>
<sequence length="151" mass="16410">MADTSYGYDSLLGLSLGGCDEKTHGSLGSATRPLGSMIPSLVYRHRHLSCPSTLPPPPARISFSAASAFASFVVPPCNLSHLPLRGVGPVRDTRGGRDACCLHQRACLGQLAPSPSVVPAWCEKSYRLRWSNYLWPDIKRGHFSFEEEAII</sequence>
<reference evidence="1 2" key="1">
    <citation type="submission" date="2019-11" db="EMBL/GenBank/DDBJ databases">
        <title>Whole genome sequence of Oryza granulata.</title>
        <authorList>
            <person name="Li W."/>
        </authorList>
    </citation>
    <scope>NUCLEOTIDE SEQUENCE [LARGE SCALE GENOMIC DNA]</scope>
    <source>
        <strain evidence="2">cv. Menghai</strain>
        <tissue evidence="1">Leaf</tissue>
    </source>
</reference>
<organism evidence="1 2">
    <name type="scientific">Oryza meyeriana var. granulata</name>
    <dbReference type="NCBI Taxonomy" id="110450"/>
    <lineage>
        <taxon>Eukaryota</taxon>
        <taxon>Viridiplantae</taxon>
        <taxon>Streptophyta</taxon>
        <taxon>Embryophyta</taxon>
        <taxon>Tracheophyta</taxon>
        <taxon>Spermatophyta</taxon>
        <taxon>Magnoliopsida</taxon>
        <taxon>Liliopsida</taxon>
        <taxon>Poales</taxon>
        <taxon>Poaceae</taxon>
        <taxon>BOP clade</taxon>
        <taxon>Oryzoideae</taxon>
        <taxon>Oryzeae</taxon>
        <taxon>Oryzinae</taxon>
        <taxon>Oryza</taxon>
        <taxon>Oryza meyeriana</taxon>
    </lineage>
</organism>
<evidence type="ECO:0000313" key="2">
    <source>
        <dbReference type="Proteomes" id="UP000479710"/>
    </source>
</evidence>
<gene>
    <name evidence="1" type="ORF">E2562_036671</name>
</gene>
<name>A0A6G1FG74_9ORYZ</name>
<evidence type="ECO:0000313" key="1">
    <source>
        <dbReference type="EMBL" id="KAF0935926.1"/>
    </source>
</evidence>
<dbReference type="Proteomes" id="UP000479710">
    <property type="component" value="Unassembled WGS sequence"/>
</dbReference>
<dbReference type="AlphaFoldDB" id="A0A6G1FG74"/>